<evidence type="ECO:0000313" key="1">
    <source>
        <dbReference type="EMBL" id="KER27120.1"/>
    </source>
</evidence>
<protein>
    <submittedName>
        <fullName evidence="1">Uncharacterized protein</fullName>
    </submittedName>
</protein>
<sequence length="142" mass="15963">MNDELTTASLEMGEQKRSRLNMGLQKPVEIMLTDEWNVNLDRPSEEEIRYEIAALKREKAPIPDGLYPALFKEGGKSLVNHLTNLIDAIWDEEKVPAEWDMSTDIPIFKKNTPTLCDNHRGISLLAVTSKVLSGPEMGQING</sequence>
<dbReference type="PANTHER" id="PTHR19446">
    <property type="entry name" value="REVERSE TRANSCRIPTASES"/>
    <property type="match status" value="1"/>
</dbReference>
<gene>
    <name evidence="1" type="ORF">T265_05743</name>
</gene>
<accession>A0A074ZUR3</accession>
<dbReference type="Proteomes" id="UP000054324">
    <property type="component" value="Unassembled WGS sequence"/>
</dbReference>
<dbReference type="EMBL" id="KL596730">
    <property type="protein sequence ID" value="KER27120.1"/>
    <property type="molecule type" value="Genomic_DNA"/>
</dbReference>
<name>A0A074ZUR3_OPIVI</name>
<reference evidence="1 2" key="1">
    <citation type="submission" date="2013-11" db="EMBL/GenBank/DDBJ databases">
        <title>Opisthorchis viverrini - life in the bile duct.</title>
        <authorList>
            <person name="Young N.D."/>
            <person name="Nagarajan N."/>
            <person name="Lin S.J."/>
            <person name="Korhonen P.K."/>
            <person name="Jex A.R."/>
            <person name="Hall R.S."/>
            <person name="Safavi-Hemami H."/>
            <person name="Kaewkong W."/>
            <person name="Bertrand D."/>
            <person name="Gao S."/>
            <person name="Seet Q."/>
            <person name="Wongkham S."/>
            <person name="Teh B.T."/>
            <person name="Wongkham C."/>
            <person name="Intapan P.M."/>
            <person name="Maleewong W."/>
            <person name="Yang X."/>
            <person name="Hu M."/>
            <person name="Wang Z."/>
            <person name="Hofmann A."/>
            <person name="Sternberg P.W."/>
            <person name="Tan P."/>
            <person name="Wang J."/>
            <person name="Gasser R.B."/>
        </authorList>
    </citation>
    <scope>NUCLEOTIDE SEQUENCE [LARGE SCALE GENOMIC DNA]</scope>
</reference>
<dbReference type="CTD" id="20319925"/>
<dbReference type="GeneID" id="20319925"/>
<dbReference type="AlphaFoldDB" id="A0A074ZUR3"/>
<dbReference type="OrthoDB" id="10250282at2759"/>
<organism evidence="1 2">
    <name type="scientific">Opisthorchis viverrini</name>
    <name type="common">Southeast Asian liver fluke</name>
    <dbReference type="NCBI Taxonomy" id="6198"/>
    <lineage>
        <taxon>Eukaryota</taxon>
        <taxon>Metazoa</taxon>
        <taxon>Spiralia</taxon>
        <taxon>Lophotrochozoa</taxon>
        <taxon>Platyhelminthes</taxon>
        <taxon>Trematoda</taxon>
        <taxon>Digenea</taxon>
        <taxon>Opisthorchiida</taxon>
        <taxon>Opisthorchiata</taxon>
        <taxon>Opisthorchiidae</taxon>
        <taxon>Opisthorchis</taxon>
    </lineage>
</organism>
<dbReference type="RefSeq" id="XP_009169087.1">
    <property type="nucleotide sequence ID" value="XM_009170823.1"/>
</dbReference>
<proteinExistence type="predicted"/>
<keyword evidence="2" id="KW-1185">Reference proteome</keyword>
<evidence type="ECO:0000313" key="2">
    <source>
        <dbReference type="Proteomes" id="UP000054324"/>
    </source>
</evidence>
<dbReference type="KEGG" id="ovi:T265_05743"/>